<protein>
    <submittedName>
        <fullName evidence="1">Putative lipoprotein</fullName>
    </submittedName>
</protein>
<sequence length="50" mass="5045">MSVSGAARVPRVLLLAAIVLLVLTGCARTVAGTASAPVEAAGWGRARERV</sequence>
<organism evidence="1 2">
    <name type="scientific">Mycobacteroides abscessus subsp. bolletii 1513</name>
    <dbReference type="NCBI Taxonomy" id="1299321"/>
    <lineage>
        <taxon>Bacteria</taxon>
        <taxon>Bacillati</taxon>
        <taxon>Actinomycetota</taxon>
        <taxon>Actinomycetes</taxon>
        <taxon>Mycobacteriales</taxon>
        <taxon>Mycobacteriaceae</taxon>
        <taxon>Mycobacteroides</taxon>
        <taxon>Mycobacteroides abscessus</taxon>
    </lineage>
</organism>
<keyword evidence="1" id="KW-0449">Lipoprotein</keyword>
<dbReference type="AlphaFoldDB" id="X8DUA9"/>
<accession>X8DUA9</accession>
<proteinExistence type="predicted"/>
<name>X8DUA9_9MYCO</name>
<gene>
    <name evidence="1" type="ORF">I540_3581</name>
</gene>
<comment type="caution">
    <text evidence="1">The sequence shown here is derived from an EMBL/GenBank/DDBJ whole genome shotgun (WGS) entry which is preliminary data.</text>
</comment>
<dbReference type="EMBL" id="JAOJ01000002">
    <property type="protein sequence ID" value="EUA72207.1"/>
    <property type="molecule type" value="Genomic_DNA"/>
</dbReference>
<evidence type="ECO:0000313" key="1">
    <source>
        <dbReference type="EMBL" id="EUA72207.1"/>
    </source>
</evidence>
<reference evidence="1 2" key="1">
    <citation type="submission" date="2013-12" db="EMBL/GenBank/DDBJ databases">
        <authorList>
            <person name="Zelazny A."/>
            <person name="Olivier K."/>
            <person name="Holland S."/>
            <person name="Lenaerts A."/>
            <person name="Ordway D."/>
            <person name="DeGroote M.A."/>
            <person name="Parker T."/>
            <person name="Sizemore C."/>
            <person name="Tallon L.J."/>
            <person name="Sadzewicz L.K."/>
            <person name="Sengamalay N."/>
            <person name="Fraser C.M."/>
            <person name="Hine E."/>
            <person name="Shefchek K.A."/>
            <person name="Das S.P."/>
            <person name="Tettelin H."/>
        </authorList>
    </citation>
    <scope>NUCLEOTIDE SEQUENCE [LARGE SCALE GENOMIC DNA]</scope>
    <source>
        <strain evidence="1 2">1513</strain>
    </source>
</reference>
<dbReference type="PATRIC" id="fig|1299321.3.peg.3441"/>
<evidence type="ECO:0000313" key="2">
    <source>
        <dbReference type="Proteomes" id="UP000023351"/>
    </source>
</evidence>
<dbReference type="Proteomes" id="UP000023351">
    <property type="component" value="Unassembled WGS sequence"/>
</dbReference>